<feature type="transmembrane region" description="Helical" evidence="1">
    <location>
        <begin position="59"/>
        <end position="81"/>
    </location>
</feature>
<dbReference type="RefSeq" id="WP_131835994.1">
    <property type="nucleotide sequence ID" value="NZ_SMFY01000002.1"/>
</dbReference>
<dbReference type="InterPro" id="IPR008523">
    <property type="entry name" value="DUF805"/>
</dbReference>
<sequence>MTFTQSISSVLGNYATFTGRAPRSEYWWFIVFYILVNIASGVIDTALFGAFSLLTFGEIGAFTPITTLVGLALLIPSIAVGVRRFHDMDRTGWWLLISLTGIGVFVLFFWFMVKGTPGPNRFGPDPLEF</sequence>
<proteinExistence type="predicted"/>
<dbReference type="Proteomes" id="UP000295030">
    <property type="component" value="Unassembled WGS sequence"/>
</dbReference>
<dbReference type="AlphaFoldDB" id="A0A4R1I161"/>
<keyword evidence="1" id="KW-0472">Membrane</keyword>
<evidence type="ECO:0000313" key="3">
    <source>
        <dbReference type="Proteomes" id="UP000295030"/>
    </source>
</evidence>
<keyword evidence="3" id="KW-1185">Reference proteome</keyword>
<dbReference type="PANTHER" id="PTHR34980:SF2">
    <property type="entry name" value="INNER MEMBRANE PROTEIN YHAH-RELATED"/>
    <property type="match status" value="1"/>
</dbReference>
<feature type="transmembrane region" description="Helical" evidence="1">
    <location>
        <begin position="93"/>
        <end position="113"/>
    </location>
</feature>
<dbReference type="PANTHER" id="PTHR34980">
    <property type="entry name" value="INNER MEMBRANE PROTEIN-RELATED-RELATED"/>
    <property type="match status" value="1"/>
</dbReference>
<protein>
    <submittedName>
        <fullName evidence="2">Uncharacterized membrane protein YhaH (DUF805 family)</fullName>
    </submittedName>
</protein>
<gene>
    <name evidence="2" type="ORF">EV667_2909</name>
</gene>
<organism evidence="2 3">
    <name type="scientific">Ancylobacter aquaticus</name>
    <dbReference type="NCBI Taxonomy" id="100"/>
    <lineage>
        <taxon>Bacteria</taxon>
        <taxon>Pseudomonadati</taxon>
        <taxon>Pseudomonadota</taxon>
        <taxon>Alphaproteobacteria</taxon>
        <taxon>Hyphomicrobiales</taxon>
        <taxon>Xanthobacteraceae</taxon>
        <taxon>Ancylobacter</taxon>
    </lineage>
</organism>
<evidence type="ECO:0000256" key="1">
    <source>
        <dbReference type="SAM" id="Phobius"/>
    </source>
</evidence>
<comment type="caution">
    <text evidence="2">The sequence shown here is derived from an EMBL/GenBank/DDBJ whole genome shotgun (WGS) entry which is preliminary data.</text>
</comment>
<dbReference type="GO" id="GO:0005886">
    <property type="term" value="C:plasma membrane"/>
    <property type="evidence" value="ECO:0007669"/>
    <property type="project" value="TreeGrafter"/>
</dbReference>
<evidence type="ECO:0000313" key="2">
    <source>
        <dbReference type="EMBL" id="TCK28894.1"/>
    </source>
</evidence>
<accession>A0A4R1I161</accession>
<dbReference type="EMBL" id="SMFY01000002">
    <property type="protein sequence ID" value="TCK28894.1"/>
    <property type="molecule type" value="Genomic_DNA"/>
</dbReference>
<dbReference type="Pfam" id="PF05656">
    <property type="entry name" value="DUF805"/>
    <property type="match status" value="1"/>
</dbReference>
<feature type="transmembrane region" description="Helical" evidence="1">
    <location>
        <begin position="26"/>
        <end position="53"/>
    </location>
</feature>
<reference evidence="2 3" key="1">
    <citation type="submission" date="2019-03" db="EMBL/GenBank/DDBJ databases">
        <title>Genomic Encyclopedia of Type Strains, Phase IV (KMG-IV): sequencing the most valuable type-strain genomes for metagenomic binning, comparative biology and taxonomic classification.</title>
        <authorList>
            <person name="Goeker M."/>
        </authorList>
    </citation>
    <scope>NUCLEOTIDE SEQUENCE [LARGE SCALE GENOMIC DNA]</scope>
    <source>
        <strain evidence="2 3">DSM 101</strain>
    </source>
</reference>
<name>A0A4R1I161_ANCAQ</name>
<keyword evidence="1" id="KW-0812">Transmembrane</keyword>
<dbReference type="OrthoDB" id="9812349at2"/>
<keyword evidence="1" id="KW-1133">Transmembrane helix</keyword>